<dbReference type="SUPFAM" id="SSF56059">
    <property type="entry name" value="Glutathione synthetase ATP-binding domain-like"/>
    <property type="match status" value="1"/>
</dbReference>
<accession>X1DFD5</accession>
<dbReference type="InterPro" id="IPR029063">
    <property type="entry name" value="SAM-dependent_MTases_sf"/>
</dbReference>
<gene>
    <name evidence="1" type="ORF">S01H4_40913</name>
</gene>
<proteinExistence type="predicted"/>
<evidence type="ECO:0008006" key="2">
    <source>
        <dbReference type="Google" id="ProtNLM"/>
    </source>
</evidence>
<dbReference type="AlphaFoldDB" id="X1DFD5"/>
<organism evidence="1">
    <name type="scientific">marine sediment metagenome</name>
    <dbReference type="NCBI Taxonomy" id="412755"/>
    <lineage>
        <taxon>unclassified sequences</taxon>
        <taxon>metagenomes</taxon>
        <taxon>ecological metagenomes</taxon>
    </lineage>
</organism>
<dbReference type="Pfam" id="PF14305">
    <property type="entry name" value="ATPgrasp_TupA"/>
    <property type="match status" value="1"/>
</dbReference>
<dbReference type="EMBL" id="BART01022339">
    <property type="protein sequence ID" value="GAG95136.1"/>
    <property type="molecule type" value="Genomic_DNA"/>
</dbReference>
<protein>
    <recommendedName>
        <fullName evidence="2">ATP-grasp domain-containing protein</fullName>
    </recommendedName>
</protein>
<reference evidence="1" key="1">
    <citation type="journal article" date="2014" name="Front. Microbiol.">
        <title>High frequency of phylogenetically diverse reductive dehalogenase-homologous genes in deep subseafloor sedimentary metagenomes.</title>
        <authorList>
            <person name="Kawai M."/>
            <person name="Futagami T."/>
            <person name="Toyoda A."/>
            <person name="Takaki Y."/>
            <person name="Nishi S."/>
            <person name="Hori S."/>
            <person name="Arai W."/>
            <person name="Tsubouchi T."/>
            <person name="Morono Y."/>
            <person name="Uchiyama I."/>
            <person name="Ito T."/>
            <person name="Fujiyama A."/>
            <person name="Inagaki F."/>
            <person name="Takami H."/>
        </authorList>
    </citation>
    <scope>NUCLEOTIDE SEQUENCE</scope>
    <source>
        <strain evidence="1">Expedition CK06-06</strain>
    </source>
</reference>
<name>X1DFD5_9ZZZZ</name>
<dbReference type="SUPFAM" id="SSF53335">
    <property type="entry name" value="S-adenosyl-L-methionine-dependent methyltransferases"/>
    <property type="match status" value="1"/>
</dbReference>
<feature type="non-terminal residue" evidence="1">
    <location>
        <position position="1"/>
    </location>
</feature>
<sequence length="270" mass="32034">ETIPFENLQKPYIIKANHGCSWNIIVENSLDRVAVLHRLNRWLIGKFGIKRYEWAYSEIKPLILIEKLLKDKNDNIPNDYRFWMFDGKCKLISVTSKRFTNKKFTYYNTNWNKLNVKRYGIETDIIKKPTKLKEMISLAEKLSIDFDFVRIDFFVVDEDIYCGEISHYPTAGMARFEPQEFDFKLGKYWNLRRYKSMNNYKIKEILGSKMCLIPSDIGLSKQLIEHGIREEASVKFMKEILQPDWTVIDIGANLGYYALLEANYVKKFMQ</sequence>
<comment type="caution">
    <text evidence="1">The sequence shown here is derived from an EMBL/GenBank/DDBJ whole genome shotgun (WGS) entry which is preliminary data.</text>
</comment>
<evidence type="ECO:0000313" key="1">
    <source>
        <dbReference type="EMBL" id="GAG95136.1"/>
    </source>
</evidence>
<dbReference type="InterPro" id="IPR029465">
    <property type="entry name" value="ATPgrasp_TupA"/>
</dbReference>